<keyword evidence="2" id="KW-1185">Reference proteome</keyword>
<dbReference type="Proteomes" id="UP001139981">
    <property type="component" value="Unassembled WGS sequence"/>
</dbReference>
<accession>A0ACC1M606</accession>
<dbReference type="EMBL" id="JANBVB010000085">
    <property type="protein sequence ID" value="KAJ2897966.1"/>
    <property type="molecule type" value="Genomic_DNA"/>
</dbReference>
<gene>
    <name evidence="1" type="ORF">IWW38_001553</name>
</gene>
<organism evidence="1 2">
    <name type="scientific">Coemansia aciculifera</name>
    <dbReference type="NCBI Taxonomy" id="417176"/>
    <lineage>
        <taxon>Eukaryota</taxon>
        <taxon>Fungi</taxon>
        <taxon>Fungi incertae sedis</taxon>
        <taxon>Zoopagomycota</taxon>
        <taxon>Kickxellomycotina</taxon>
        <taxon>Kickxellomycetes</taxon>
        <taxon>Kickxellales</taxon>
        <taxon>Kickxellaceae</taxon>
        <taxon>Coemansia</taxon>
    </lineage>
</organism>
<name>A0ACC1M606_9FUNG</name>
<proteinExistence type="predicted"/>
<comment type="caution">
    <text evidence="1">The sequence shown here is derived from an EMBL/GenBank/DDBJ whole genome shotgun (WGS) entry which is preliminary data.</text>
</comment>
<protein>
    <submittedName>
        <fullName evidence="1">Uncharacterized protein</fullName>
    </submittedName>
</protein>
<evidence type="ECO:0000313" key="2">
    <source>
        <dbReference type="Proteomes" id="UP001139981"/>
    </source>
</evidence>
<sequence length="466" mass="51709">MAESRIDVLSVLEAELEALQPHARVYQQRTKAPVFFRASKDKVLRSTKAEISSLITPTTTTTTATRREGLHHLTRENIVQLSTAYLGLLSTYAKSAIGYVFRGPGNAAWDFRTHYIRDLLVYMFVHKADVGIQLLVKLTNNGAWPELTPSMQRVPQGFASRFLIPSYPLGTVAPSVWLAELEDIARLSQCRQMHGECILAHTNAASSAPLLANYTTGGGRNPRAILHFHGGAYVSGTLEQYRPVHVLLSQLSGLRVYGFAYRLAPHSQYPTQLYDALCAYRYLLSLGYEESEIVFSGDSAGGNLVLALWQLLQKPKLSAMILVSPRVDVTCTRPSWTLNRNTDILGRYDIQKASDPLHQLLVPVGHAVEKRVVELLDDPYISPINGDLSGLPPTLVQAATAEVMFDDISEFVRRAQAQNADPGGHDIQYQVFDGGFHDFQFIPMLVKHSVEARAAIGKFISELKKH</sequence>
<evidence type="ECO:0000313" key="1">
    <source>
        <dbReference type="EMBL" id="KAJ2897966.1"/>
    </source>
</evidence>
<reference evidence="1" key="1">
    <citation type="submission" date="2022-07" db="EMBL/GenBank/DDBJ databases">
        <title>Phylogenomic reconstructions and comparative analyses of Kickxellomycotina fungi.</title>
        <authorList>
            <person name="Reynolds N.K."/>
            <person name="Stajich J.E."/>
            <person name="Barry K."/>
            <person name="Grigoriev I.V."/>
            <person name="Crous P."/>
            <person name="Smith M.E."/>
        </authorList>
    </citation>
    <scope>NUCLEOTIDE SEQUENCE</scope>
    <source>
        <strain evidence="1">CBS 190363</strain>
    </source>
</reference>